<gene>
    <name evidence="1" type="ORF">ACAM_0794</name>
</gene>
<name>U3TE73_9CREN</name>
<dbReference type="KEGG" id="acj:ACAM_0794"/>
<sequence>MACCLCKYTTSFTKLSAASNGRMVEGRGWGWLDGGIHIHASTDFAPYEGEADLARNPTPQEVLSTLGSLTGKPLLRLERAL</sequence>
<evidence type="ECO:0000313" key="1">
    <source>
        <dbReference type="EMBL" id="BAN90263.1"/>
    </source>
</evidence>
<dbReference type="EMBL" id="AP012489">
    <property type="protein sequence ID" value="BAN90263.1"/>
    <property type="molecule type" value="Genomic_DNA"/>
</dbReference>
<dbReference type="AlphaFoldDB" id="U3TE73"/>
<dbReference type="STRING" id="1198449.ACAM_0794"/>
<organism evidence="1 2">
    <name type="scientific">Aeropyrum camini SY1 = JCM 12091</name>
    <dbReference type="NCBI Taxonomy" id="1198449"/>
    <lineage>
        <taxon>Archaea</taxon>
        <taxon>Thermoproteota</taxon>
        <taxon>Thermoprotei</taxon>
        <taxon>Desulfurococcales</taxon>
        <taxon>Desulfurococcaceae</taxon>
        <taxon>Aeropyrum</taxon>
    </lineage>
</organism>
<evidence type="ECO:0000313" key="2">
    <source>
        <dbReference type="Proteomes" id="UP000016887"/>
    </source>
</evidence>
<proteinExistence type="predicted"/>
<keyword evidence="2" id="KW-1185">Reference proteome</keyword>
<reference evidence="1 2" key="1">
    <citation type="journal article" date="2013" name="Appl. Environ. Microbiol.">
        <title>Variation of the Virus-Related Elements within Syntenic Genomes of the Hyperthermophilic Archaeon Aeropyrum.</title>
        <authorList>
            <person name="Daifuku T."/>
            <person name="Yoshida T."/>
            <person name="Kitamura T."/>
            <person name="Kawaichi S."/>
            <person name="Inoue T."/>
            <person name="Nomura K."/>
            <person name="Yoshida Y."/>
            <person name="Kuno S."/>
            <person name="Sako Y."/>
        </authorList>
    </citation>
    <scope>NUCLEOTIDE SEQUENCE [LARGE SCALE GENOMIC DNA]</scope>
    <source>
        <strain evidence="1 2">SY1</strain>
    </source>
</reference>
<accession>U3TE73</accession>
<dbReference type="Proteomes" id="UP000016887">
    <property type="component" value="Chromosome"/>
</dbReference>
<protein>
    <submittedName>
        <fullName evidence="1">dTDP-glucose pyrophosphorylase</fullName>
    </submittedName>
</protein>